<proteinExistence type="predicted"/>
<keyword evidence="2" id="KW-0472">Membrane</keyword>
<keyword evidence="5" id="KW-1185">Reference proteome</keyword>
<feature type="transmembrane region" description="Helical" evidence="2">
    <location>
        <begin position="324"/>
        <end position="342"/>
    </location>
</feature>
<keyword evidence="2" id="KW-0812">Transmembrane</keyword>
<dbReference type="InterPro" id="IPR013491">
    <property type="entry name" value="Tape_meas_N"/>
</dbReference>
<dbReference type="AlphaFoldDB" id="A0A1M6GLB0"/>
<dbReference type="OrthoDB" id="1677957at2"/>
<feature type="transmembrane region" description="Helical" evidence="2">
    <location>
        <begin position="291"/>
        <end position="318"/>
    </location>
</feature>
<accession>A0A1M6GLB0</accession>
<dbReference type="PANTHER" id="PTHR38812:SF2">
    <property type="entry name" value="MU-LIKE PROPHAGE FLUMU PROTEIN GP42"/>
    <property type="match status" value="1"/>
</dbReference>
<dbReference type="InterPro" id="IPR053058">
    <property type="entry name" value="Mulikevirus_tape_measure"/>
</dbReference>
<organism evidence="4 5">
    <name type="scientific">Propionispora hippei DSM 15287</name>
    <dbReference type="NCBI Taxonomy" id="1123003"/>
    <lineage>
        <taxon>Bacteria</taxon>
        <taxon>Bacillati</taxon>
        <taxon>Bacillota</taxon>
        <taxon>Negativicutes</taxon>
        <taxon>Selenomonadales</taxon>
        <taxon>Sporomusaceae</taxon>
        <taxon>Propionispora</taxon>
    </lineage>
</organism>
<evidence type="ECO:0000256" key="1">
    <source>
        <dbReference type="SAM" id="MobiDB-lite"/>
    </source>
</evidence>
<feature type="domain" description="Tape measure protein N-terminal" evidence="3">
    <location>
        <begin position="63"/>
        <end position="247"/>
    </location>
</feature>
<dbReference type="Pfam" id="PF20155">
    <property type="entry name" value="TMP_3"/>
    <property type="match status" value="1"/>
</dbReference>
<feature type="region of interest" description="Disordered" evidence="1">
    <location>
        <begin position="534"/>
        <end position="560"/>
    </location>
</feature>
<evidence type="ECO:0000259" key="3">
    <source>
        <dbReference type="Pfam" id="PF20155"/>
    </source>
</evidence>
<sequence>MAGNAAMTIFIGGDNSDFLKKWESTRRALRKGLGSEAMAASESIATGLAAATAALGVFGIASIKLAGDMDASRKALTTLLGDAQAAEKMLSELATFAADTPFELPGLLTASKKLLAFGFASQDIIPMLAAIGDAAAMLGIGQEGISRLTNAIGQMQAKGKVSAEEMMQLAEAGVPAWKFLADAIGTDIPTAMKMAEQGAIDSTTGINALLMGMQSKFQGGMEAMSKTIPGLMSTIKDNVGMVMVEIGDSIAKNLNLVEKLQGVADWLSQFAAAVKALGLKEALQGMIPPEVIASVFVLSGALLGAAVPALVAFGIAAWTALAPLLPFIAAGAAVGLLAYEIWTNWEPLSELFSTLWSTVTAIFTDAWNAITNVVDNAVTTVTTAISDAWNAIVSFTVGIWNSIVTTISEAWNWITGLVEDALSAVAQFIGDGWNAAGEATSSVWNGIVDLIDGAWASIKEVVAQGINWIVDKLSPLKSFFAQFIPDSVGDWFNKVTEGIGKIGAAAGKFSFGFSRKDISALLPQMTKPNTKFTGLTNAAPGTSSPASGSGTDKAAKDFEKLQKKAEQASKAIEKEWLQLTATQMDALDAWFADELDTLNESKEANENYERDVLRLNEIYAAKKKKILLDEQKENNRIADQAADLARSLSDKMGGLGLAGVDKQKFDIETDAARQIGDIQKKYRDLALEYSTGTASQQEQFRKAWEANGIQFTIAETGMVDFSRQAAAEQVAIEAEKNQKIKDLHYDRVKFQEELDRARSDGDITKFQQLLTTEQAMFAQDLAGKQQFIDAYYEVWKGSHKSSVEIMAQQMSGTYDGLKDFFSDVITGTKSIGEAWQDLGKRIMKIIADMAAEWLASQIIMSLFPSFAPAKTRGGISGIPGQYAAGGNYPGGLALVGEKGPELINFNRGGHVFTAAETKKVLRADANNTRPMIINMNITTPDASSFRRSQSQIMAEANAAFALGRRNL</sequence>
<keyword evidence="2" id="KW-1133">Transmembrane helix</keyword>
<feature type="compositionally biased region" description="Low complexity" evidence="1">
    <location>
        <begin position="538"/>
        <end position="551"/>
    </location>
</feature>
<dbReference type="RefSeq" id="WP_149734519.1">
    <property type="nucleotide sequence ID" value="NZ_FQZD01000012.1"/>
</dbReference>
<dbReference type="Gene3D" id="1.20.120.20">
    <property type="entry name" value="Apolipoprotein"/>
    <property type="match status" value="1"/>
</dbReference>
<protein>
    <submittedName>
        <fullName evidence="4">Tape measure domain-containing protein</fullName>
    </submittedName>
</protein>
<dbReference type="EMBL" id="FQZD01000012">
    <property type="protein sequence ID" value="SHJ10693.1"/>
    <property type="molecule type" value="Genomic_DNA"/>
</dbReference>
<gene>
    <name evidence="4" type="ORF">SAMN02745170_01742</name>
</gene>
<evidence type="ECO:0000313" key="4">
    <source>
        <dbReference type="EMBL" id="SHJ10693.1"/>
    </source>
</evidence>
<dbReference type="NCBIfam" id="TIGR02675">
    <property type="entry name" value="tape_meas_nterm"/>
    <property type="match status" value="1"/>
</dbReference>
<dbReference type="Proteomes" id="UP000322917">
    <property type="component" value="Unassembled WGS sequence"/>
</dbReference>
<evidence type="ECO:0000313" key="5">
    <source>
        <dbReference type="Proteomes" id="UP000322917"/>
    </source>
</evidence>
<reference evidence="4 5" key="1">
    <citation type="submission" date="2016-11" db="EMBL/GenBank/DDBJ databases">
        <authorList>
            <person name="Varghese N."/>
            <person name="Submissions S."/>
        </authorList>
    </citation>
    <scope>NUCLEOTIDE SEQUENCE [LARGE SCALE GENOMIC DNA]</scope>
    <source>
        <strain evidence="4 5">DSM 15287</strain>
    </source>
</reference>
<dbReference type="PANTHER" id="PTHR38812">
    <property type="entry name" value="MU-LIKE PROPHAGE FLUMU PROTEIN GP42"/>
    <property type="match status" value="1"/>
</dbReference>
<name>A0A1M6GLB0_9FIRM</name>
<evidence type="ECO:0000256" key="2">
    <source>
        <dbReference type="SAM" id="Phobius"/>
    </source>
</evidence>